<gene>
    <name evidence="17" type="ORF">E1262_09290</name>
</gene>
<proteinExistence type="inferred from homology"/>
<evidence type="ECO:0000256" key="12">
    <source>
        <dbReference type="ARBA" id="ARBA00034000"/>
    </source>
</evidence>
<dbReference type="InterPro" id="IPR001460">
    <property type="entry name" value="PCN-bd_Tpept"/>
</dbReference>
<evidence type="ECO:0000256" key="7">
    <source>
        <dbReference type="ARBA" id="ARBA00022801"/>
    </source>
</evidence>
<dbReference type="InterPro" id="IPR012338">
    <property type="entry name" value="Beta-lactam/transpept-like"/>
</dbReference>
<evidence type="ECO:0000256" key="8">
    <source>
        <dbReference type="ARBA" id="ARBA00022960"/>
    </source>
</evidence>
<evidence type="ECO:0000256" key="9">
    <source>
        <dbReference type="ARBA" id="ARBA00022984"/>
    </source>
</evidence>
<keyword evidence="5" id="KW-0328">Glycosyltransferase</keyword>
<comment type="caution">
    <text evidence="17">The sequence shown here is derived from an EMBL/GenBank/DDBJ whole genome shotgun (WGS) entry which is preliminary data.</text>
</comment>
<dbReference type="Pfam" id="PF00912">
    <property type="entry name" value="Transgly"/>
    <property type="match status" value="1"/>
</dbReference>
<feature type="region of interest" description="Disordered" evidence="14">
    <location>
        <begin position="1"/>
        <end position="21"/>
    </location>
</feature>
<dbReference type="PANTHER" id="PTHR32282:SF33">
    <property type="entry name" value="PEPTIDOGLYCAN GLYCOSYLTRANSFERASE"/>
    <property type="match status" value="1"/>
</dbReference>
<dbReference type="GO" id="GO:0008360">
    <property type="term" value="P:regulation of cell shape"/>
    <property type="evidence" value="ECO:0007669"/>
    <property type="project" value="UniProtKB-KW"/>
</dbReference>
<keyword evidence="11" id="KW-0961">Cell wall biogenesis/degradation</keyword>
<feature type="region of interest" description="Disordered" evidence="14">
    <location>
        <begin position="839"/>
        <end position="888"/>
    </location>
</feature>
<feature type="compositionally biased region" description="Basic and acidic residues" evidence="14">
    <location>
        <begin position="9"/>
        <end position="21"/>
    </location>
</feature>
<dbReference type="PANTHER" id="PTHR32282">
    <property type="entry name" value="BINDING PROTEIN TRANSPEPTIDASE, PUTATIVE-RELATED"/>
    <property type="match status" value="1"/>
</dbReference>
<dbReference type="Pfam" id="PF00905">
    <property type="entry name" value="Transpeptidase"/>
    <property type="match status" value="1"/>
</dbReference>
<protein>
    <submittedName>
        <fullName evidence="17">PASTA domain-containing protein</fullName>
    </submittedName>
</protein>
<reference evidence="17 18" key="1">
    <citation type="submission" date="2019-02" db="EMBL/GenBank/DDBJ databases">
        <title>Draft genome sequences of novel Actinobacteria.</title>
        <authorList>
            <person name="Sahin N."/>
            <person name="Ay H."/>
            <person name="Saygin H."/>
        </authorList>
    </citation>
    <scope>NUCLEOTIDE SEQUENCE [LARGE SCALE GENOMIC DNA]</scope>
    <source>
        <strain evidence="17 18">8K307</strain>
    </source>
</reference>
<evidence type="ECO:0000256" key="11">
    <source>
        <dbReference type="ARBA" id="ARBA00023316"/>
    </source>
</evidence>
<sequence>MSSGCHPRQLGEHTKPSLVHPDDVTLCKPGGHDQTLIDPNQYQPLGRWRPSRASDSWRRADSRLEPVWHNDVSLPSMAIRPSAVVATVRRVLLVAGVAALCGVLLAGLALPVVAGLGLTARESADTFAAMPADLEPGPMAQTSYMYDADGQQLASFFEENRVPVGLDAIAPVMKDAILAIEDDRFYERGPIDIQGTLRAFLRNVEAGETQGGGSTLTQQYVKQVRISQATTPEEVQEVQAASGVEGYRRKLEELRMAVQVEQELSKDEILERYLNIAFFGSRSYGIEAAARTYFSTSAAELTLPQAALLAGIVQQPVAYDPTRDPEAALGRRNVVLNRMAATGRISEQEAAEARQTDLGLNLSSTPNGCVPSYAGYFCDYVVHELLTLPELGETPEERQALLERGGLRIETTVSPAAQQAAQAAVSDRVAPTDSVISSLATVQPNNGYIRAMANSRTYGVEGNGVSSINYAADEIMGGGNGIQSGSTFKAFVLAAAIDQGIPLNTSINAPQQVSLRVNSFTTCEGRIRSSETWRPKNSTGSGTFNLRTGTERSVNTFFAQLEQRTGLCAPATIAQGAGVMRADLDENGAVQPLNQVPSFTLGANEVSPLSMAAGYAMFANRGVHCPTTSIVRVTDAAGNVLVDHTQPTCEQVLEPEVADAVNSVLQGVIHNNGATGNRMRLADGRIAAGKTGTTNDAIAVWFVGYTPQLSTAVAVADVEAPQESLDGRTYNGERISEACGGCIPGPIWKAMMDRALDGAEEIPFTAPDPETIRGVTVPVPDVRGMDADAAIQTLEGEGFSASVAGEVNSDLQEGLVVSTDPGAGAEVASGSNIAITVSNGEPEVPTEDFTVGPPTEPPVFGDEDGDGEGGGGDGWRDGLPDGWLDTVP</sequence>
<dbReference type="GO" id="GO:0008658">
    <property type="term" value="F:penicillin binding"/>
    <property type="evidence" value="ECO:0007669"/>
    <property type="project" value="InterPro"/>
</dbReference>
<dbReference type="GO" id="GO:0030288">
    <property type="term" value="C:outer membrane-bounded periplasmic space"/>
    <property type="evidence" value="ECO:0007669"/>
    <property type="project" value="TreeGrafter"/>
</dbReference>
<dbReference type="EMBL" id="SMLB01000009">
    <property type="protein sequence ID" value="TDD70433.1"/>
    <property type="molecule type" value="Genomic_DNA"/>
</dbReference>
<comment type="catalytic activity">
    <reaction evidence="12">
        <text>Preferential cleavage: (Ac)2-L-Lys-D-Ala-|-D-Ala. Also transpeptidation of peptidyl-alanyl moieties that are N-acyl substituents of D-alanine.</text>
        <dbReference type="EC" id="3.4.16.4"/>
    </reaction>
</comment>
<keyword evidence="9" id="KW-0573">Peptidoglycan synthesis</keyword>
<keyword evidence="15" id="KW-0472">Membrane</keyword>
<evidence type="ECO:0000256" key="1">
    <source>
        <dbReference type="ARBA" id="ARBA00007090"/>
    </source>
</evidence>
<evidence type="ECO:0000256" key="4">
    <source>
        <dbReference type="ARBA" id="ARBA00022670"/>
    </source>
</evidence>
<dbReference type="SUPFAM" id="SSF53955">
    <property type="entry name" value="Lysozyme-like"/>
    <property type="match status" value="1"/>
</dbReference>
<dbReference type="OrthoDB" id="9766909at2"/>
<dbReference type="SMART" id="SM00740">
    <property type="entry name" value="PASTA"/>
    <property type="match status" value="1"/>
</dbReference>
<keyword evidence="4" id="KW-0645">Protease</keyword>
<keyword evidence="6" id="KW-0808">Transferase</keyword>
<dbReference type="FunFam" id="1.10.3810.10:FF:000001">
    <property type="entry name" value="Penicillin-binding protein 1A"/>
    <property type="match status" value="1"/>
</dbReference>
<dbReference type="InterPro" id="IPR001264">
    <property type="entry name" value="Glyco_trans_51"/>
</dbReference>
<evidence type="ECO:0000256" key="6">
    <source>
        <dbReference type="ARBA" id="ARBA00022679"/>
    </source>
</evidence>
<evidence type="ECO:0000313" key="18">
    <source>
        <dbReference type="Proteomes" id="UP000295217"/>
    </source>
</evidence>
<comment type="similarity">
    <text evidence="1">In the C-terminal section; belongs to the transpeptidase family.</text>
</comment>
<feature type="domain" description="PASTA" evidence="16">
    <location>
        <begin position="774"/>
        <end position="839"/>
    </location>
</feature>
<keyword evidence="18" id="KW-1185">Reference proteome</keyword>
<evidence type="ECO:0000256" key="2">
    <source>
        <dbReference type="ARBA" id="ARBA00007739"/>
    </source>
</evidence>
<dbReference type="GO" id="GO:0009002">
    <property type="term" value="F:serine-type D-Ala-D-Ala carboxypeptidase activity"/>
    <property type="evidence" value="ECO:0007669"/>
    <property type="project" value="UniProtKB-EC"/>
</dbReference>
<dbReference type="Gene3D" id="3.40.710.10">
    <property type="entry name" value="DD-peptidase/beta-lactamase superfamily"/>
    <property type="match status" value="1"/>
</dbReference>
<dbReference type="GO" id="GO:0009252">
    <property type="term" value="P:peptidoglycan biosynthetic process"/>
    <property type="evidence" value="ECO:0007669"/>
    <property type="project" value="UniProtKB-KW"/>
</dbReference>
<evidence type="ECO:0000256" key="3">
    <source>
        <dbReference type="ARBA" id="ARBA00022645"/>
    </source>
</evidence>
<evidence type="ECO:0000256" key="14">
    <source>
        <dbReference type="SAM" id="MobiDB-lite"/>
    </source>
</evidence>
<organism evidence="17 18">
    <name type="scientific">Jiangella aurantiaca</name>
    <dbReference type="NCBI Taxonomy" id="2530373"/>
    <lineage>
        <taxon>Bacteria</taxon>
        <taxon>Bacillati</taxon>
        <taxon>Actinomycetota</taxon>
        <taxon>Actinomycetes</taxon>
        <taxon>Jiangellales</taxon>
        <taxon>Jiangellaceae</taxon>
        <taxon>Jiangella</taxon>
    </lineage>
</organism>
<dbReference type="GO" id="GO:0071555">
    <property type="term" value="P:cell wall organization"/>
    <property type="evidence" value="ECO:0007669"/>
    <property type="project" value="UniProtKB-KW"/>
</dbReference>
<evidence type="ECO:0000256" key="15">
    <source>
        <dbReference type="SAM" id="Phobius"/>
    </source>
</evidence>
<dbReference type="InterPro" id="IPR005543">
    <property type="entry name" value="PASTA_dom"/>
</dbReference>
<dbReference type="Gene3D" id="3.30.10.20">
    <property type="match status" value="1"/>
</dbReference>
<evidence type="ECO:0000256" key="5">
    <source>
        <dbReference type="ARBA" id="ARBA00022676"/>
    </source>
</evidence>
<evidence type="ECO:0000259" key="16">
    <source>
        <dbReference type="PROSITE" id="PS51178"/>
    </source>
</evidence>
<dbReference type="PROSITE" id="PS51178">
    <property type="entry name" value="PASTA"/>
    <property type="match status" value="1"/>
</dbReference>
<dbReference type="GO" id="GO:0006508">
    <property type="term" value="P:proteolysis"/>
    <property type="evidence" value="ECO:0007669"/>
    <property type="project" value="UniProtKB-KW"/>
</dbReference>
<dbReference type="Gene3D" id="1.10.3810.10">
    <property type="entry name" value="Biosynthetic peptidoglycan transglycosylase-like"/>
    <property type="match status" value="1"/>
</dbReference>
<comment type="similarity">
    <text evidence="2">In the N-terminal section; belongs to the glycosyltransferase 51 family.</text>
</comment>
<keyword evidence="15" id="KW-0812">Transmembrane</keyword>
<keyword evidence="10" id="KW-0511">Multifunctional enzyme</keyword>
<keyword evidence="8" id="KW-0133">Cell shape</keyword>
<dbReference type="InterPro" id="IPR023346">
    <property type="entry name" value="Lysozyme-like_dom_sf"/>
</dbReference>
<dbReference type="Pfam" id="PF03793">
    <property type="entry name" value="PASTA"/>
    <property type="match status" value="1"/>
</dbReference>
<name>A0A4R5ADC8_9ACTN</name>
<keyword evidence="3" id="KW-0121">Carboxypeptidase</keyword>
<dbReference type="GO" id="GO:0008955">
    <property type="term" value="F:peptidoglycan glycosyltransferase activity"/>
    <property type="evidence" value="ECO:0007669"/>
    <property type="project" value="UniProtKB-EC"/>
</dbReference>
<evidence type="ECO:0000256" key="10">
    <source>
        <dbReference type="ARBA" id="ARBA00023268"/>
    </source>
</evidence>
<dbReference type="InterPro" id="IPR050396">
    <property type="entry name" value="Glycosyltr_51/Transpeptidase"/>
</dbReference>
<evidence type="ECO:0000313" key="17">
    <source>
        <dbReference type="EMBL" id="TDD70433.1"/>
    </source>
</evidence>
<dbReference type="CDD" id="cd06577">
    <property type="entry name" value="PASTA_pknB"/>
    <property type="match status" value="1"/>
</dbReference>
<comment type="catalytic activity">
    <reaction evidence="13">
        <text>[GlcNAc-(1-&gt;4)-Mur2Ac(oyl-L-Ala-gamma-D-Glu-L-Lys-D-Ala-D-Ala)](n)-di-trans,octa-cis-undecaprenyl diphosphate + beta-D-GlcNAc-(1-&gt;4)-Mur2Ac(oyl-L-Ala-gamma-D-Glu-L-Lys-D-Ala-D-Ala)-di-trans,octa-cis-undecaprenyl diphosphate = [GlcNAc-(1-&gt;4)-Mur2Ac(oyl-L-Ala-gamma-D-Glu-L-Lys-D-Ala-D-Ala)](n+1)-di-trans,octa-cis-undecaprenyl diphosphate + di-trans,octa-cis-undecaprenyl diphosphate + H(+)</text>
        <dbReference type="Rhea" id="RHEA:23708"/>
        <dbReference type="Rhea" id="RHEA-COMP:9602"/>
        <dbReference type="Rhea" id="RHEA-COMP:9603"/>
        <dbReference type="ChEBI" id="CHEBI:15378"/>
        <dbReference type="ChEBI" id="CHEBI:58405"/>
        <dbReference type="ChEBI" id="CHEBI:60033"/>
        <dbReference type="ChEBI" id="CHEBI:78435"/>
        <dbReference type="EC" id="2.4.99.28"/>
    </reaction>
</comment>
<accession>A0A4R5ADC8</accession>
<dbReference type="InterPro" id="IPR036950">
    <property type="entry name" value="PBP_transglycosylase"/>
</dbReference>
<keyword evidence="7" id="KW-0378">Hydrolase</keyword>
<dbReference type="SUPFAM" id="SSF56601">
    <property type="entry name" value="beta-lactamase/transpeptidase-like"/>
    <property type="match status" value="1"/>
</dbReference>
<dbReference type="Proteomes" id="UP000295217">
    <property type="component" value="Unassembled WGS sequence"/>
</dbReference>
<dbReference type="AlphaFoldDB" id="A0A4R5ADC8"/>
<evidence type="ECO:0000256" key="13">
    <source>
        <dbReference type="ARBA" id="ARBA00049902"/>
    </source>
</evidence>
<keyword evidence="15" id="KW-1133">Transmembrane helix</keyword>
<feature type="transmembrane region" description="Helical" evidence="15">
    <location>
        <begin position="91"/>
        <end position="118"/>
    </location>
</feature>